<dbReference type="AlphaFoldDB" id="A0A9D2T1H6"/>
<feature type="region of interest" description="Disordered" evidence="1">
    <location>
        <begin position="72"/>
        <end position="118"/>
    </location>
</feature>
<dbReference type="Proteomes" id="UP000823882">
    <property type="component" value="Unassembled WGS sequence"/>
</dbReference>
<evidence type="ECO:0000313" key="2">
    <source>
        <dbReference type="EMBL" id="HJC41640.1"/>
    </source>
</evidence>
<dbReference type="EMBL" id="DWWJ01000160">
    <property type="protein sequence ID" value="HJC41640.1"/>
    <property type="molecule type" value="Genomic_DNA"/>
</dbReference>
<evidence type="ECO:0000256" key="1">
    <source>
        <dbReference type="SAM" id="MobiDB-lite"/>
    </source>
</evidence>
<sequence length="118" mass="14117">MTWGIEIFDAALYRCPACGHFDFFEREEDREARLQEAQRAEERRKYYESLPDYFCPKCRKVRKSERCPSCGMGCFPIQKRPEQREGPEEAPAPEPVQPEKKKKRRWFGRDPDKPDWEG</sequence>
<gene>
    <name evidence="2" type="ORF">H9701_08830</name>
</gene>
<name>A0A9D2T1H6_9FIRM</name>
<proteinExistence type="predicted"/>
<reference evidence="2" key="2">
    <citation type="submission" date="2021-04" db="EMBL/GenBank/DDBJ databases">
        <authorList>
            <person name="Gilroy R."/>
        </authorList>
    </citation>
    <scope>NUCLEOTIDE SEQUENCE</scope>
    <source>
        <strain evidence="2">CHK186-1790</strain>
    </source>
</reference>
<accession>A0A9D2T1H6</accession>
<protein>
    <submittedName>
        <fullName evidence="2">Uncharacterized protein</fullName>
    </submittedName>
</protein>
<comment type="caution">
    <text evidence="2">The sequence shown here is derived from an EMBL/GenBank/DDBJ whole genome shotgun (WGS) entry which is preliminary data.</text>
</comment>
<evidence type="ECO:0000313" key="3">
    <source>
        <dbReference type="Proteomes" id="UP000823882"/>
    </source>
</evidence>
<feature type="compositionally biased region" description="Basic and acidic residues" evidence="1">
    <location>
        <begin position="107"/>
        <end position="118"/>
    </location>
</feature>
<reference evidence="2" key="1">
    <citation type="journal article" date="2021" name="PeerJ">
        <title>Extensive microbial diversity within the chicken gut microbiome revealed by metagenomics and culture.</title>
        <authorList>
            <person name="Gilroy R."/>
            <person name="Ravi A."/>
            <person name="Getino M."/>
            <person name="Pursley I."/>
            <person name="Horton D.L."/>
            <person name="Alikhan N.F."/>
            <person name="Baker D."/>
            <person name="Gharbi K."/>
            <person name="Hall N."/>
            <person name="Watson M."/>
            <person name="Adriaenssens E.M."/>
            <person name="Foster-Nyarko E."/>
            <person name="Jarju S."/>
            <person name="Secka A."/>
            <person name="Antonio M."/>
            <person name="Oren A."/>
            <person name="Chaudhuri R.R."/>
            <person name="La Ragione R."/>
            <person name="Hildebrand F."/>
            <person name="Pallen M.J."/>
        </authorList>
    </citation>
    <scope>NUCLEOTIDE SEQUENCE</scope>
    <source>
        <strain evidence="2">CHK186-1790</strain>
    </source>
</reference>
<organism evidence="2 3">
    <name type="scientific">Candidatus Intestinimonas pullistercoris</name>
    <dbReference type="NCBI Taxonomy" id="2838623"/>
    <lineage>
        <taxon>Bacteria</taxon>
        <taxon>Bacillati</taxon>
        <taxon>Bacillota</taxon>
        <taxon>Clostridia</taxon>
        <taxon>Eubacteriales</taxon>
        <taxon>Intestinimonas</taxon>
    </lineage>
</organism>